<keyword evidence="2" id="KW-0479">Metal-binding</keyword>
<dbReference type="AlphaFoldDB" id="A0A8X7V713"/>
<comment type="caution">
    <text evidence="4">The sequence shown here is derived from an EMBL/GenBank/DDBJ whole genome shotgun (WGS) entry which is preliminary data.</text>
</comment>
<sequence>MALEDSTTLNGLVRRFVRGENGVTYDQSSPSYEQEDFLANEMKAGSMIAIHGDLIHQSFENQSPKLRHAYSLRVVESDGCKWVEDNWIRRENMPEPLYAP</sequence>
<dbReference type="PANTHER" id="PTHR20883:SF15">
    <property type="entry name" value="PHYTANOYL-COA DIOXYGENASE DOMAIN-CONTAINING PROTEIN 1"/>
    <property type="match status" value="1"/>
</dbReference>
<gene>
    <name evidence="4" type="ORF">Bca52824_030742</name>
</gene>
<evidence type="ECO:0000313" key="5">
    <source>
        <dbReference type="Proteomes" id="UP000886595"/>
    </source>
</evidence>
<dbReference type="EMBL" id="JAAMPC010000007">
    <property type="protein sequence ID" value="KAG2302091.1"/>
    <property type="molecule type" value="Genomic_DNA"/>
</dbReference>
<protein>
    <recommendedName>
        <fullName evidence="6">Phytanoyl-CoA dioxygenase</fullName>
    </recommendedName>
</protein>
<dbReference type="PANTHER" id="PTHR20883">
    <property type="entry name" value="PHYTANOYL-COA DIOXYGENASE DOMAIN CONTAINING 1"/>
    <property type="match status" value="1"/>
</dbReference>
<evidence type="ECO:0000256" key="1">
    <source>
        <dbReference type="ARBA" id="ARBA00001962"/>
    </source>
</evidence>
<dbReference type="SUPFAM" id="SSF51197">
    <property type="entry name" value="Clavaminate synthase-like"/>
    <property type="match status" value="1"/>
</dbReference>
<dbReference type="OrthoDB" id="445007at2759"/>
<evidence type="ECO:0008006" key="6">
    <source>
        <dbReference type="Google" id="ProtNLM"/>
    </source>
</evidence>
<dbReference type="InterPro" id="IPR008775">
    <property type="entry name" value="Phytyl_CoA_dOase-like"/>
</dbReference>
<evidence type="ECO:0000256" key="3">
    <source>
        <dbReference type="ARBA" id="ARBA00023004"/>
    </source>
</evidence>
<dbReference type="GO" id="GO:0048244">
    <property type="term" value="F:phytanoyl-CoA dioxygenase activity"/>
    <property type="evidence" value="ECO:0007669"/>
    <property type="project" value="TreeGrafter"/>
</dbReference>
<keyword evidence="3" id="KW-0408">Iron</keyword>
<keyword evidence="5" id="KW-1185">Reference proteome</keyword>
<proteinExistence type="predicted"/>
<evidence type="ECO:0000256" key="2">
    <source>
        <dbReference type="ARBA" id="ARBA00022723"/>
    </source>
</evidence>
<dbReference type="GO" id="GO:0046872">
    <property type="term" value="F:metal ion binding"/>
    <property type="evidence" value="ECO:0007669"/>
    <property type="project" value="UniProtKB-KW"/>
</dbReference>
<dbReference type="Gene3D" id="2.60.120.620">
    <property type="entry name" value="q2cbj1_9rhob like domain"/>
    <property type="match status" value="1"/>
</dbReference>
<dbReference type="Proteomes" id="UP000886595">
    <property type="component" value="Unassembled WGS sequence"/>
</dbReference>
<reference evidence="4 5" key="1">
    <citation type="submission" date="2020-02" db="EMBL/GenBank/DDBJ databases">
        <authorList>
            <person name="Ma Q."/>
            <person name="Huang Y."/>
            <person name="Song X."/>
            <person name="Pei D."/>
        </authorList>
    </citation>
    <scope>NUCLEOTIDE SEQUENCE [LARGE SCALE GENOMIC DNA]</scope>
    <source>
        <strain evidence="4">Sxm20200214</strain>
        <tissue evidence="4">Leaf</tissue>
    </source>
</reference>
<evidence type="ECO:0000313" key="4">
    <source>
        <dbReference type="EMBL" id="KAG2302091.1"/>
    </source>
</evidence>
<dbReference type="Pfam" id="PF05721">
    <property type="entry name" value="PhyH"/>
    <property type="match status" value="1"/>
</dbReference>
<organism evidence="4 5">
    <name type="scientific">Brassica carinata</name>
    <name type="common">Ethiopian mustard</name>
    <name type="synonym">Abyssinian cabbage</name>
    <dbReference type="NCBI Taxonomy" id="52824"/>
    <lineage>
        <taxon>Eukaryota</taxon>
        <taxon>Viridiplantae</taxon>
        <taxon>Streptophyta</taxon>
        <taxon>Embryophyta</taxon>
        <taxon>Tracheophyta</taxon>
        <taxon>Spermatophyta</taxon>
        <taxon>Magnoliopsida</taxon>
        <taxon>eudicotyledons</taxon>
        <taxon>Gunneridae</taxon>
        <taxon>Pentapetalae</taxon>
        <taxon>rosids</taxon>
        <taxon>malvids</taxon>
        <taxon>Brassicales</taxon>
        <taxon>Brassicaceae</taxon>
        <taxon>Brassiceae</taxon>
        <taxon>Brassica</taxon>
    </lineage>
</organism>
<comment type="cofactor">
    <cofactor evidence="1">
        <name>Fe cation</name>
        <dbReference type="ChEBI" id="CHEBI:24875"/>
    </cofactor>
</comment>
<name>A0A8X7V713_BRACI</name>
<accession>A0A8X7V713</accession>